<dbReference type="PRINTS" id="PR00080">
    <property type="entry name" value="SDRFAMILY"/>
</dbReference>
<dbReference type="SUPFAM" id="SSF51735">
    <property type="entry name" value="NAD(P)-binding Rossmann-fold domains"/>
    <property type="match status" value="1"/>
</dbReference>
<dbReference type="Pfam" id="PF00106">
    <property type="entry name" value="adh_short"/>
    <property type="match status" value="1"/>
</dbReference>
<name>A0ABS5TK61_9ACTN</name>
<comment type="caution">
    <text evidence="4">The sequence shown here is derived from an EMBL/GenBank/DDBJ whole genome shotgun (WGS) entry which is preliminary data.</text>
</comment>
<evidence type="ECO:0000313" key="5">
    <source>
        <dbReference type="Proteomes" id="UP001197247"/>
    </source>
</evidence>
<sequence length="259" mass="26546">MSKLALVTGATSGIGQAFATRLADDGHDLIVVGRRQDRLEEFAAAHPEVSVRVLAADLSTPEGIDEVAAVCAAEPLTMLVNNAGVAHYMPLAELPADRARELVGVKVLAPTLLTRAAVGGMVERGGGTIVNVAGMIAFSGAAPQSQGPRRVVYAGSLAYLVTMTQTLAAELEGTGVRAQVICPGVVATEFHEVQGLDLSSVPRMSADEVVTAGLRGLELGETVCAPGVQDASLLDTAFAAALAAFGGQSPRLATRYQAS</sequence>
<gene>
    <name evidence="4" type="ORF">KIH74_21245</name>
</gene>
<keyword evidence="2" id="KW-0560">Oxidoreductase</keyword>
<dbReference type="CDD" id="cd05233">
    <property type="entry name" value="SDR_c"/>
    <property type="match status" value="1"/>
</dbReference>
<dbReference type="PANTHER" id="PTHR43086:SF3">
    <property type="entry name" value="NADP-DEPENDENT 3-HYDROXY ACID DEHYDROGENASE YDFG"/>
    <property type="match status" value="1"/>
</dbReference>
<evidence type="ECO:0000256" key="2">
    <source>
        <dbReference type="ARBA" id="ARBA00023002"/>
    </source>
</evidence>
<comment type="similarity">
    <text evidence="1 3">Belongs to the short-chain dehydrogenases/reductases (SDR) family.</text>
</comment>
<evidence type="ECO:0000256" key="3">
    <source>
        <dbReference type="RuleBase" id="RU000363"/>
    </source>
</evidence>
<dbReference type="EMBL" id="JAHBAY010000009">
    <property type="protein sequence ID" value="MBT0771477.1"/>
    <property type="molecule type" value="Genomic_DNA"/>
</dbReference>
<dbReference type="InterPro" id="IPR036291">
    <property type="entry name" value="NAD(P)-bd_dom_sf"/>
</dbReference>
<dbReference type="PIRSF" id="PIRSF000126">
    <property type="entry name" value="11-beta-HSD1"/>
    <property type="match status" value="1"/>
</dbReference>
<organism evidence="4 5">
    <name type="scientific">Kineosporia corallincola</name>
    <dbReference type="NCBI Taxonomy" id="2835133"/>
    <lineage>
        <taxon>Bacteria</taxon>
        <taxon>Bacillati</taxon>
        <taxon>Actinomycetota</taxon>
        <taxon>Actinomycetes</taxon>
        <taxon>Kineosporiales</taxon>
        <taxon>Kineosporiaceae</taxon>
        <taxon>Kineosporia</taxon>
    </lineage>
</organism>
<dbReference type="Gene3D" id="3.40.50.720">
    <property type="entry name" value="NAD(P)-binding Rossmann-like Domain"/>
    <property type="match status" value="1"/>
</dbReference>
<dbReference type="RefSeq" id="WP_214157816.1">
    <property type="nucleotide sequence ID" value="NZ_JAHBAY010000009.1"/>
</dbReference>
<reference evidence="4 5" key="1">
    <citation type="submission" date="2021-05" db="EMBL/GenBank/DDBJ databases">
        <title>Kineosporia and Streptomyces sp. nov. two new marine actinobacteria isolated from Coral.</title>
        <authorList>
            <person name="Buangrab K."/>
            <person name="Sutthacheep M."/>
            <person name="Yeemin T."/>
            <person name="Harunari E."/>
            <person name="Igarashi Y."/>
            <person name="Kanchanasin P."/>
            <person name="Tanasupawat S."/>
            <person name="Phongsopitanun W."/>
        </authorList>
    </citation>
    <scope>NUCLEOTIDE SEQUENCE [LARGE SCALE GENOMIC DNA]</scope>
    <source>
        <strain evidence="4 5">J2-2</strain>
    </source>
</reference>
<dbReference type="InterPro" id="IPR002347">
    <property type="entry name" value="SDR_fam"/>
</dbReference>
<evidence type="ECO:0000313" key="4">
    <source>
        <dbReference type="EMBL" id="MBT0771477.1"/>
    </source>
</evidence>
<proteinExistence type="inferred from homology"/>
<dbReference type="PANTHER" id="PTHR43086">
    <property type="entry name" value="VERY-LONG-CHAIN 3-OXOOACYL-COA REDUCTASE"/>
    <property type="match status" value="1"/>
</dbReference>
<protein>
    <submittedName>
        <fullName evidence="4">SDR family NAD(P)-dependent oxidoreductase</fullName>
    </submittedName>
</protein>
<evidence type="ECO:0000256" key="1">
    <source>
        <dbReference type="ARBA" id="ARBA00006484"/>
    </source>
</evidence>
<accession>A0ABS5TK61</accession>
<keyword evidence="5" id="KW-1185">Reference proteome</keyword>
<dbReference type="Proteomes" id="UP001197247">
    <property type="component" value="Unassembled WGS sequence"/>
</dbReference>
<dbReference type="PRINTS" id="PR00081">
    <property type="entry name" value="GDHRDH"/>
</dbReference>